<keyword evidence="3 5" id="KW-0732">Signal</keyword>
<dbReference type="InterPro" id="IPR050263">
    <property type="entry name" value="Bact_Fimbrial_Adh_Pro"/>
</dbReference>
<dbReference type="PANTHER" id="PTHR33420:SF3">
    <property type="entry name" value="FIMBRIAL SUBUNIT ELFA"/>
    <property type="match status" value="1"/>
</dbReference>
<dbReference type="AlphaFoldDB" id="A0A0H3FJX1"/>
<evidence type="ECO:0000256" key="1">
    <source>
        <dbReference type="ARBA" id="ARBA00004561"/>
    </source>
</evidence>
<dbReference type="Gene3D" id="2.60.40.1090">
    <property type="entry name" value="Fimbrial-type adhesion domain"/>
    <property type="match status" value="1"/>
</dbReference>
<evidence type="ECO:0000259" key="6">
    <source>
        <dbReference type="Pfam" id="PF00419"/>
    </source>
</evidence>
<evidence type="ECO:0000256" key="4">
    <source>
        <dbReference type="ARBA" id="ARBA00023263"/>
    </source>
</evidence>
<reference evidence="7 8" key="2">
    <citation type="journal article" date="2012" name="J. Bacteriol.">
        <title>Complete Genome Sequence of Rahnella sp. Strain Y9602, a Gammaproteobacterium Isolate from Metal- and Radionuclide-Contaminated Soil.</title>
        <authorList>
            <person name="Martinez R.J."/>
            <person name="Bruce D."/>
            <person name="Detter C."/>
            <person name="Goodwin L.A."/>
            <person name="Han J."/>
            <person name="Han C.S."/>
            <person name="Held B."/>
            <person name="Land M.L."/>
            <person name="Mikhailova N."/>
            <person name="Nolan M."/>
            <person name="Pennacchio L."/>
            <person name="Pitluck S."/>
            <person name="Tapia R."/>
            <person name="Woyke T."/>
            <person name="Sobecky P.A."/>
        </authorList>
    </citation>
    <scope>NUCLEOTIDE SEQUENCE [LARGE SCALE GENOMIC DNA]</scope>
    <source>
        <strain evidence="7 8">Y9602</strain>
    </source>
</reference>
<organism evidence="7 8">
    <name type="scientific">Rahnella sp. (strain Y9602)</name>
    <dbReference type="NCBI Taxonomy" id="2703885"/>
    <lineage>
        <taxon>Bacteria</taxon>
        <taxon>Pseudomonadati</taxon>
        <taxon>Pseudomonadota</taxon>
        <taxon>Gammaproteobacteria</taxon>
        <taxon>Enterobacterales</taxon>
        <taxon>Yersiniaceae</taxon>
        <taxon>Rahnella</taxon>
    </lineage>
</organism>
<dbReference type="InterPro" id="IPR000259">
    <property type="entry name" value="Adhesion_dom_fimbrial"/>
</dbReference>
<dbReference type="KEGG" id="rah:Rahaq_3695"/>
<name>A0A0H3FJX1_RAHSY</name>
<sequence precursor="true">MNKRNSFILLLGSVLCFSQTVVQAADGTINFIGQIVATTCDVNGGSNASINVDLGTVAATSFTAAGDTSSPTAFTISLTNCPTTFTAAAVKFDGTADAVDNQLLEVSGGATGIGIEIADSQGTPIPLYTAYPLCLLGRIFPEVSILSASAVLAVQTAATNSPATRSSPVTTETVQKSRVSPAFTLPVSRASVLP</sequence>
<dbReference type="GO" id="GO:0009289">
    <property type="term" value="C:pilus"/>
    <property type="evidence" value="ECO:0007669"/>
    <property type="project" value="UniProtKB-SubCell"/>
</dbReference>
<dbReference type="Pfam" id="PF00419">
    <property type="entry name" value="Fimbrial"/>
    <property type="match status" value="1"/>
</dbReference>
<dbReference type="eggNOG" id="COG3539">
    <property type="taxonomic scope" value="Bacteria"/>
</dbReference>
<dbReference type="RefSeq" id="WP_013576976.1">
    <property type="nucleotide sequence ID" value="NC_015061.1"/>
</dbReference>
<evidence type="ECO:0000256" key="2">
    <source>
        <dbReference type="ARBA" id="ARBA00006671"/>
    </source>
</evidence>
<feature type="domain" description="Fimbrial-type adhesion" evidence="6">
    <location>
        <begin position="29"/>
        <end position="130"/>
    </location>
</feature>
<evidence type="ECO:0000256" key="5">
    <source>
        <dbReference type="SAM" id="SignalP"/>
    </source>
</evidence>
<gene>
    <name evidence="7" type="ordered locus">Rahaq_3695</name>
</gene>
<evidence type="ECO:0000313" key="8">
    <source>
        <dbReference type="Proteomes" id="UP000007257"/>
    </source>
</evidence>
<comment type="similarity">
    <text evidence="2">Belongs to the fimbrial protein family.</text>
</comment>
<proteinExistence type="inferred from homology"/>
<dbReference type="EMBL" id="CP002505">
    <property type="protein sequence ID" value="ADW75285.1"/>
    <property type="molecule type" value="Genomic_DNA"/>
</dbReference>
<dbReference type="HOGENOM" id="CLU_1401456_0_0_6"/>
<dbReference type="GO" id="GO:0043709">
    <property type="term" value="P:cell adhesion involved in single-species biofilm formation"/>
    <property type="evidence" value="ECO:0007669"/>
    <property type="project" value="TreeGrafter"/>
</dbReference>
<dbReference type="InterPro" id="IPR036937">
    <property type="entry name" value="Adhesion_dom_fimbrial_sf"/>
</dbReference>
<evidence type="ECO:0000256" key="3">
    <source>
        <dbReference type="ARBA" id="ARBA00022729"/>
    </source>
</evidence>
<keyword evidence="4" id="KW-0281">Fimbrium</keyword>
<comment type="subcellular location">
    <subcellularLocation>
        <location evidence="1">Fimbrium</location>
    </subcellularLocation>
</comment>
<protein>
    <submittedName>
        <fullName evidence="7">Fimbrial protein domain-containing protein</fullName>
    </submittedName>
</protein>
<reference evidence="8" key="1">
    <citation type="submission" date="2011-01" db="EMBL/GenBank/DDBJ databases">
        <title>Complete sequence of chromosome of Rahnella sp. Y9602.</title>
        <authorList>
            <consortium name="US DOE Joint Genome Institute"/>
            <person name="Lucas S."/>
            <person name="Copeland A."/>
            <person name="Lapidus A."/>
            <person name="Cheng J.-F."/>
            <person name="Goodwin L."/>
            <person name="Pitluck S."/>
            <person name="Lu M."/>
            <person name="Detter J.C."/>
            <person name="Han C."/>
            <person name="Tapia R."/>
            <person name="Land M."/>
            <person name="Hauser L."/>
            <person name="Kyrpides N."/>
            <person name="Ivanova N."/>
            <person name="Ovchinnikova G."/>
            <person name="Pagani I."/>
            <person name="Sobecky P.A."/>
            <person name="Martinez R.J."/>
            <person name="Woyke T."/>
        </authorList>
    </citation>
    <scope>NUCLEOTIDE SEQUENCE [LARGE SCALE GENOMIC DNA]</scope>
    <source>
        <strain evidence="8">Y9602</strain>
    </source>
</reference>
<dbReference type="Proteomes" id="UP000007257">
    <property type="component" value="Chromosome"/>
</dbReference>
<dbReference type="InterPro" id="IPR008966">
    <property type="entry name" value="Adhesion_dom_sf"/>
</dbReference>
<accession>A0A0H3FJX1</accession>
<feature type="signal peptide" evidence="5">
    <location>
        <begin position="1"/>
        <end position="24"/>
    </location>
</feature>
<dbReference type="SUPFAM" id="SSF49401">
    <property type="entry name" value="Bacterial adhesins"/>
    <property type="match status" value="1"/>
</dbReference>
<feature type="chain" id="PRO_5002609249" evidence="5">
    <location>
        <begin position="25"/>
        <end position="194"/>
    </location>
</feature>
<dbReference type="PANTHER" id="PTHR33420">
    <property type="entry name" value="FIMBRIAL SUBUNIT ELFA-RELATED"/>
    <property type="match status" value="1"/>
</dbReference>
<evidence type="ECO:0000313" key="7">
    <source>
        <dbReference type="EMBL" id="ADW75285.1"/>
    </source>
</evidence>